<dbReference type="InterPro" id="IPR050679">
    <property type="entry name" value="Bact_HTH_transcr_reg"/>
</dbReference>
<evidence type="ECO:0000313" key="5">
    <source>
        <dbReference type="EMBL" id="TQN52496.1"/>
    </source>
</evidence>
<accession>A0A543Q869</accession>
<dbReference type="InterPro" id="IPR000524">
    <property type="entry name" value="Tscrpt_reg_HTH_GntR"/>
</dbReference>
<dbReference type="PRINTS" id="PR00035">
    <property type="entry name" value="HTHGNTR"/>
</dbReference>
<dbReference type="GO" id="GO:0003677">
    <property type="term" value="F:DNA binding"/>
    <property type="evidence" value="ECO:0007669"/>
    <property type="project" value="UniProtKB-KW"/>
</dbReference>
<dbReference type="PANTHER" id="PTHR44846">
    <property type="entry name" value="MANNOSYL-D-GLYCERATE TRANSPORT/METABOLISM SYSTEM REPRESSOR MNGR-RELATED"/>
    <property type="match status" value="1"/>
</dbReference>
<keyword evidence="3" id="KW-0804">Transcription</keyword>
<dbReference type="GO" id="GO:0045892">
    <property type="term" value="P:negative regulation of DNA-templated transcription"/>
    <property type="evidence" value="ECO:0007669"/>
    <property type="project" value="TreeGrafter"/>
</dbReference>
<keyword evidence="1" id="KW-0805">Transcription regulation</keyword>
<evidence type="ECO:0000256" key="3">
    <source>
        <dbReference type="ARBA" id="ARBA00023163"/>
    </source>
</evidence>
<dbReference type="PROSITE" id="PS50949">
    <property type="entry name" value="HTH_GNTR"/>
    <property type="match status" value="1"/>
</dbReference>
<dbReference type="InterPro" id="IPR036390">
    <property type="entry name" value="WH_DNA-bd_sf"/>
</dbReference>
<comment type="caution">
    <text evidence="5">The sequence shown here is derived from an EMBL/GenBank/DDBJ whole genome shotgun (WGS) entry which is preliminary data.</text>
</comment>
<dbReference type="InterPro" id="IPR028978">
    <property type="entry name" value="Chorismate_lyase_/UTRA_dom_sf"/>
</dbReference>
<dbReference type="InterPro" id="IPR011663">
    <property type="entry name" value="UTRA"/>
</dbReference>
<sequence length="262" mass="29276">MCAQPHRFGGTPMISTSKVQFVPGITIWKQIVDDLQARIDSGELVENQKLPGEADLAKAYGVNRHTMRRALQELAAVGKVRIQHGRGSFVAQHVFDYELVERPRFSEWVKKYNKPGKNDILEAAILNLAELPELARIQQYGVFPEYSQVAMIKTLGRVGEEPISIARHLFFGEALLALVDDLHAGRGITESLRQHGIQDYTRMRSTISAAMSGPQERELLQVEKGEIVFVCENVNVDTSGVGIEFSTVIYPSSRVRLVYEPG</sequence>
<evidence type="ECO:0000259" key="4">
    <source>
        <dbReference type="PROSITE" id="PS50949"/>
    </source>
</evidence>
<dbReference type="Gene3D" id="1.10.10.10">
    <property type="entry name" value="Winged helix-like DNA-binding domain superfamily/Winged helix DNA-binding domain"/>
    <property type="match status" value="1"/>
</dbReference>
<dbReference type="SMART" id="SM00345">
    <property type="entry name" value="HTH_GNTR"/>
    <property type="match status" value="1"/>
</dbReference>
<dbReference type="Proteomes" id="UP000315403">
    <property type="component" value="Unassembled WGS sequence"/>
</dbReference>
<dbReference type="CDD" id="cd07377">
    <property type="entry name" value="WHTH_GntR"/>
    <property type="match status" value="1"/>
</dbReference>
<gene>
    <name evidence="5" type="ORF">DLNHIDIE_02388</name>
</gene>
<dbReference type="InterPro" id="IPR036388">
    <property type="entry name" value="WH-like_DNA-bd_sf"/>
</dbReference>
<dbReference type="GO" id="GO:0003700">
    <property type="term" value="F:DNA-binding transcription factor activity"/>
    <property type="evidence" value="ECO:0007669"/>
    <property type="project" value="InterPro"/>
</dbReference>
<organism evidence="5 6">
    <name type="scientific">Acidithiobacillus thiooxidans ATCC 19377</name>
    <dbReference type="NCBI Taxonomy" id="637390"/>
    <lineage>
        <taxon>Bacteria</taxon>
        <taxon>Pseudomonadati</taxon>
        <taxon>Pseudomonadota</taxon>
        <taxon>Acidithiobacillia</taxon>
        <taxon>Acidithiobacillales</taxon>
        <taxon>Acidithiobacillaceae</taxon>
        <taxon>Acidithiobacillus</taxon>
    </lineage>
</organism>
<reference evidence="5 6" key="1">
    <citation type="submission" date="2019-03" db="EMBL/GenBank/DDBJ databases">
        <title>New insights into Acidothiobacillus thiooxidans sulfur metabolism through coupled gene expression, solution geochemistry, microscopy and spectroscopy analyses.</title>
        <authorList>
            <person name="Camacho D."/>
            <person name="Frazao R."/>
            <person name="Fouillen A."/>
            <person name="Nanci A."/>
            <person name="Lang B.F."/>
            <person name="Apte S.C."/>
            <person name="Baron C."/>
            <person name="Warren L.A."/>
        </authorList>
    </citation>
    <scope>NUCLEOTIDE SEQUENCE [LARGE SCALE GENOMIC DNA]</scope>
    <source>
        <strain evidence="5 6">ATCC 19377</strain>
    </source>
</reference>
<evidence type="ECO:0000256" key="1">
    <source>
        <dbReference type="ARBA" id="ARBA00023015"/>
    </source>
</evidence>
<dbReference type="AlphaFoldDB" id="A0A543Q869"/>
<dbReference type="SMART" id="SM00866">
    <property type="entry name" value="UTRA"/>
    <property type="match status" value="1"/>
</dbReference>
<name>A0A543Q869_ACITH</name>
<dbReference type="EMBL" id="SZUV01000001">
    <property type="protein sequence ID" value="TQN52496.1"/>
    <property type="molecule type" value="Genomic_DNA"/>
</dbReference>
<evidence type="ECO:0000256" key="2">
    <source>
        <dbReference type="ARBA" id="ARBA00023125"/>
    </source>
</evidence>
<protein>
    <submittedName>
        <fullName evidence="5">Putative HTH-type transcriptional regulator</fullName>
    </submittedName>
</protein>
<dbReference type="Pfam" id="PF00392">
    <property type="entry name" value="GntR"/>
    <property type="match status" value="1"/>
</dbReference>
<dbReference type="SUPFAM" id="SSF64288">
    <property type="entry name" value="Chorismate lyase-like"/>
    <property type="match status" value="1"/>
</dbReference>
<keyword evidence="2" id="KW-0238">DNA-binding</keyword>
<dbReference type="PANTHER" id="PTHR44846:SF1">
    <property type="entry name" value="MANNOSYL-D-GLYCERATE TRANSPORT_METABOLISM SYSTEM REPRESSOR MNGR-RELATED"/>
    <property type="match status" value="1"/>
</dbReference>
<dbReference type="SUPFAM" id="SSF46785">
    <property type="entry name" value="Winged helix' DNA-binding domain"/>
    <property type="match status" value="1"/>
</dbReference>
<dbReference type="Pfam" id="PF07702">
    <property type="entry name" value="UTRA"/>
    <property type="match status" value="1"/>
</dbReference>
<proteinExistence type="predicted"/>
<evidence type="ECO:0000313" key="6">
    <source>
        <dbReference type="Proteomes" id="UP000315403"/>
    </source>
</evidence>
<dbReference type="Gene3D" id="3.40.1410.10">
    <property type="entry name" value="Chorismate lyase-like"/>
    <property type="match status" value="1"/>
</dbReference>
<feature type="domain" description="HTH gntR-type" evidence="4">
    <location>
        <begin position="25"/>
        <end position="93"/>
    </location>
</feature>